<evidence type="ECO:0000313" key="2">
    <source>
        <dbReference type="Proteomes" id="UP001058381"/>
    </source>
</evidence>
<name>A0A9Q9IYC5_9XANT</name>
<dbReference type="Proteomes" id="UP001058381">
    <property type="component" value="Chromosome"/>
</dbReference>
<sequence>MTRFHLLQVMRKPAFSAEVVTPHRAFFARLGVKRRLERAGGFEAAAALHAATLAWRLNFSLARGMHEPIV</sequence>
<dbReference type="EMBL" id="CP096142">
    <property type="protein sequence ID" value="UXA65286.1"/>
    <property type="molecule type" value="Genomic_DNA"/>
</dbReference>
<reference evidence="1" key="1">
    <citation type="submission" date="2022-04" db="EMBL/GenBank/DDBJ databases">
        <title>Xanthomonas prunicola pv. tritici, a pathogen causing a previously unreported foliar disease of wheat.</title>
        <authorList>
            <person name="Clavijo F."/>
            <person name="Curland R.D."/>
            <person name="Dill-Macky R."/>
            <person name="Pereyra S."/>
            <person name="Roman-Reyna V."/>
            <person name="Siri M.I."/>
        </authorList>
    </citation>
    <scope>NUCLEOTIDE SEQUENCE</scope>
    <source>
        <strain evidence="1">CIX249</strain>
    </source>
</reference>
<dbReference type="RefSeq" id="WP_252162855.1">
    <property type="nucleotide sequence ID" value="NZ_CP094827.1"/>
</dbReference>
<dbReference type="AlphaFoldDB" id="A0A9Q9IYC5"/>
<accession>A0A9Q9IYC5</accession>
<proteinExistence type="predicted"/>
<gene>
    <name evidence="1" type="ORF">M0D43_20810</name>
</gene>
<protein>
    <submittedName>
        <fullName evidence="1">Uncharacterized protein</fullName>
    </submittedName>
</protein>
<dbReference type="GeneID" id="75153850"/>
<evidence type="ECO:0000313" key="1">
    <source>
        <dbReference type="EMBL" id="UXA65286.1"/>
    </source>
</evidence>
<organism evidence="1 2">
    <name type="scientific">Xanthomonas prunicola</name>
    <dbReference type="NCBI Taxonomy" id="2053930"/>
    <lineage>
        <taxon>Bacteria</taxon>
        <taxon>Pseudomonadati</taxon>
        <taxon>Pseudomonadota</taxon>
        <taxon>Gammaproteobacteria</taxon>
        <taxon>Lysobacterales</taxon>
        <taxon>Lysobacteraceae</taxon>
        <taxon>Xanthomonas</taxon>
    </lineage>
</organism>